<feature type="domain" description="Transposase Tc1-like" evidence="1">
    <location>
        <begin position="83"/>
        <end position="138"/>
    </location>
</feature>
<dbReference type="InterPro" id="IPR038717">
    <property type="entry name" value="Tc1-like_DDE_dom"/>
</dbReference>
<dbReference type="GO" id="GO:0006313">
    <property type="term" value="P:DNA transposition"/>
    <property type="evidence" value="ECO:0007669"/>
    <property type="project" value="InterPro"/>
</dbReference>
<dbReference type="InterPro" id="IPR002492">
    <property type="entry name" value="Transposase_Tc1-like"/>
</dbReference>
<sequence>MSPRGPQHRPEVRAQILALRETGLTLRLVAAKLGVPFPTVARTCRNWEKTRSYHSNRARSGRPRKMRLADARFAALSLSRTRLATAAQLRRDYFPHVSTETVRRRLREMGINNYTRRRVPLLTKRHLKARRDWAQDHATWSVDHWRRVIFSDESKFNIFGSDGPLRCWRRPGLALDPRYTRKTVKHGGGSIMVWGCITAQGVGRLHRIDGRLTAVRYTEILQEELPGTLREHSIPPRRAIFQHDNDPKHTAKHTREWIGNRRLSLLPWPANSPDMNPIENVWDYLDRRVRMRPQLPTNANQLWAILQEEWECIPHAYIDKLCDSMVQRVEDLMQAKGGNTRY</sequence>
<dbReference type="Pfam" id="PF01498">
    <property type="entry name" value="HTH_Tnp_Tc3_2"/>
    <property type="match status" value="1"/>
</dbReference>
<feature type="domain" description="Tc1-like transposase DDE" evidence="2">
    <location>
        <begin position="147"/>
        <end position="293"/>
    </location>
</feature>
<dbReference type="EMBL" id="JATN01000317">
    <property type="protein sequence ID" value="EUC62926.1"/>
    <property type="molecule type" value="Genomic_DNA"/>
</dbReference>
<evidence type="ECO:0000313" key="4">
    <source>
        <dbReference type="Proteomes" id="UP000030108"/>
    </source>
</evidence>
<dbReference type="SUPFAM" id="SSF46689">
    <property type="entry name" value="Homeodomain-like"/>
    <property type="match status" value="1"/>
</dbReference>
<dbReference type="OrthoDB" id="3226274at2759"/>
<evidence type="ECO:0000259" key="1">
    <source>
        <dbReference type="Pfam" id="PF01498"/>
    </source>
</evidence>
<dbReference type="PANTHER" id="PTHR23022">
    <property type="entry name" value="TRANSPOSABLE ELEMENT-RELATED"/>
    <property type="match status" value="1"/>
</dbReference>
<organism evidence="3 4">
    <name type="scientific">Rhizoctonia solani AG-3 Rhs1AP</name>
    <dbReference type="NCBI Taxonomy" id="1086054"/>
    <lineage>
        <taxon>Eukaryota</taxon>
        <taxon>Fungi</taxon>
        <taxon>Dikarya</taxon>
        <taxon>Basidiomycota</taxon>
        <taxon>Agaricomycotina</taxon>
        <taxon>Agaricomycetes</taxon>
        <taxon>Cantharellales</taxon>
        <taxon>Ceratobasidiaceae</taxon>
        <taxon>Rhizoctonia</taxon>
    </lineage>
</organism>
<comment type="caution">
    <text evidence="3">The sequence shown here is derived from an EMBL/GenBank/DDBJ whole genome shotgun (WGS) entry which is preliminary data.</text>
</comment>
<name>X8JI40_9AGAM</name>
<accession>X8JI40</accession>
<dbReference type="PANTHER" id="PTHR23022:SF134">
    <property type="entry name" value="TRANSPOSABLE ELEMENT TC1 TRANSPOSASE"/>
    <property type="match status" value="1"/>
</dbReference>
<protein>
    <submittedName>
        <fullName evidence="3">Transposable element Tcb2 transposase</fullName>
    </submittedName>
</protein>
<dbReference type="InterPro" id="IPR052338">
    <property type="entry name" value="Transposase_5"/>
</dbReference>
<dbReference type="InterPro" id="IPR009057">
    <property type="entry name" value="Homeodomain-like_sf"/>
</dbReference>
<evidence type="ECO:0000259" key="2">
    <source>
        <dbReference type="Pfam" id="PF13358"/>
    </source>
</evidence>
<feature type="non-terminal residue" evidence="3">
    <location>
        <position position="342"/>
    </location>
</feature>
<dbReference type="NCBIfam" id="NF033545">
    <property type="entry name" value="transpos_IS630"/>
    <property type="match status" value="1"/>
</dbReference>
<dbReference type="Gene3D" id="3.30.420.10">
    <property type="entry name" value="Ribonuclease H-like superfamily/Ribonuclease H"/>
    <property type="match status" value="1"/>
</dbReference>
<gene>
    <name evidence="3" type="ORF">RSOL_464650</name>
</gene>
<dbReference type="GO" id="GO:0003677">
    <property type="term" value="F:DNA binding"/>
    <property type="evidence" value="ECO:0007669"/>
    <property type="project" value="InterPro"/>
</dbReference>
<dbReference type="Pfam" id="PF13358">
    <property type="entry name" value="DDE_3"/>
    <property type="match status" value="1"/>
</dbReference>
<dbReference type="InterPro" id="IPR036397">
    <property type="entry name" value="RNaseH_sf"/>
</dbReference>
<proteinExistence type="predicted"/>
<dbReference type="InterPro" id="IPR047655">
    <property type="entry name" value="Transpos_IS630-like"/>
</dbReference>
<dbReference type="AlphaFoldDB" id="X8JI40"/>
<dbReference type="Proteomes" id="UP000030108">
    <property type="component" value="Unassembled WGS sequence"/>
</dbReference>
<reference evidence="4" key="1">
    <citation type="journal article" date="2014" name="Genome Announc.">
        <title>Draft genome sequence of the plant-pathogenic soil fungus Rhizoctonia solani anastomosis group 3 strain Rhs1AP.</title>
        <authorList>
            <person name="Cubeta M.A."/>
            <person name="Thomas E."/>
            <person name="Dean R.A."/>
            <person name="Jabaji S."/>
            <person name="Neate S.M."/>
            <person name="Tavantzis S."/>
            <person name="Toda T."/>
            <person name="Vilgalys R."/>
            <person name="Bharathan N."/>
            <person name="Fedorova-Abrams N."/>
            <person name="Pakala S.B."/>
            <person name="Pakala S.M."/>
            <person name="Zafar N."/>
            <person name="Joardar V."/>
            <person name="Losada L."/>
            <person name="Nierman W.C."/>
        </authorList>
    </citation>
    <scope>NUCLEOTIDE SEQUENCE [LARGE SCALE GENOMIC DNA]</scope>
    <source>
        <strain evidence="4">AG-3</strain>
    </source>
</reference>
<dbReference type="GO" id="GO:0015074">
    <property type="term" value="P:DNA integration"/>
    <property type="evidence" value="ECO:0007669"/>
    <property type="project" value="InterPro"/>
</dbReference>
<evidence type="ECO:0000313" key="3">
    <source>
        <dbReference type="EMBL" id="EUC62926.1"/>
    </source>
</evidence>